<accession>A3XGN2</accession>
<organism evidence="2 3">
    <name type="scientific">Leeuwenhoekiella blandensis (strain CECT 7118 / CCUG 51940 / KCTC 22103 / MED217)</name>
    <name type="common">Flavobacterium sp. (strain MED217)</name>
    <dbReference type="NCBI Taxonomy" id="398720"/>
    <lineage>
        <taxon>Bacteria</taxon>
        <taxon>Pseudomonadati</taxon>
        <taxon>Bacteroidota</taxon>
        <taxon>Flavobacteriia</taxon>
        <taxon>Flavobacteriales</taxon>
        <taxon>Flavobacteriaceae</taxon>
        <taxon>Leeuwenhoekiella</taxon>
    </lineage>
</organism>
<comment type="caution">
    <text evidence="2">The sequence shown here is derived from an EMBL/GenBank/DDBJ whole genome shotgun (WGS) entry which is preliminary data.</text>
</comment>
<sequence>MKLSLRFNTLLVFSFFLITALGILSCDSDDTLPVRPEETSVAQLQAFSAKSGKNRVLIEGTIPANSNITEVTIYWNDKADAKSISVSSSSEEQHIATFIEDLEEGFYTFEAQTIDASGNGSVILTGGSEVYGDPYISTLFNRPVDTNYLSRNELEIVYGGMDLTTGVIGTEIMYENTDGEMETVYLPIENDQVRIENFKRNASYSYRSLFIPSPVSIDTFYTDYTSFKPEPPFPTLVNAAVPFLASSVQGRWGILQDWTTTEPVRVHAGGHGGWDEWNNNIFNIESGWGAPAITNGKIYQTVEAKPGEYALEVSVRDSNHSESDEGGSYFVVAKGMTLPDVADVTTASEVLVYERIHTTAVSNPETYRLEFSVDEISDITIGQITTQWGQTPGRFCNIFSFEIVANE</sequence>
<gene>
    <name evidence="2" type="ORF">MED217_14290</name>
</gene>
<dbReference type="eggNOG" id="ENOG502Z9Q2">
    <property type="taxonomic scope" value="Bacteria"/>
</dbReference>
<dbReference type="HOGENOM" id="CLU_033796_0_0_10"/>
<protein>
    <recommendedName>
        <fullName evidence="1">DUF5013 domain-containing protein</fullName>
    </recommendedName>
</protein>
<dbReference type="PROSITE" id="PS51257">
    <property type="entry name" value="PROKAR_LIPOPROTEIN"/>
    <property type="match status" value="1"/>
</dbReference>
<dbReference type="EMBL" id="AANC01000001">
    <property type="protein sequence ID" value="EAQ50719.1"/>
    <property type="molecule type" value="Genomic_DNA"/>
</dbReference>
<dbReference type="OrthoDB" id="9794261at2"/>
<dbReference type="Proteomes" id="UP000001601">
    <property type="component" value="Unassembled WGS sequence"/>
</dbReference>
<evidence type="ECO:0000313" key="3">
    <source>
        <dbReference type="Proteomes" id="UP000001601"/>
    </source>
</evidence>
<dbReference type="AlphaFoldDB" id="A3XGN2"/>
<dbReference type="Pfam" id="PF16389">
    <property type="entry name" value="DUF4998"/>
    <property type="match status" value="1"/>
</dbReference>
<feature type="domain" description="DUF5013" evidence="1">
    <location>
        <begin position="238"/>
        <end position="382"/>
    </location>
</feature>
<reference evidence="2 3" key="1">
    <citation type="journal article" date="2007" name="Nature">
        <title>Light stimulates growth of proteorhodopsin-containing marine Flavobacteria.</title>
        <authorList>
            <person name="Gomez-Consarnau L."/>
            <person name="Gonzalez J.M."/>
            <person name="Coll-Llado M."/>
            <person name="Gourdon P."/>
            <person name="Pascher T."/>
            <person name="Neutze R."/>
            <person name="Pedros-Alio C."/>
            <person name="Pinhassi J."/>
        </authorList>
    </citation>
    <scope>NUCLEOTIDE SEQUENCE [LARGE SCALE GENOMIC DNA]</scope>
    <source>
        <strain evidence="2 3">MED217</strain>
    </source>
</reference>
<evidence type="ECO:0000259" key="1">
    <source>
        <dbReference type="Pfam" id="PF16405"/>
    </source>
</evidence>
<evidence type="ECO:0000313" key="2">
    <source>
        <dbReference type="EMBL" id="EAQ50719.1"/>
    </source>
</evidence>
<dbReference type="InterPro" id="IPR032181">
    <property type="entry name" value="DUF5013"/>
</dbReference>
<name>A3XGN2_LEEBM</name>
<dbReference type="Pfam" id="PF16405">
    <property type="entry name" value="DUF5013"/>
    <property type="match status" value="1"/>
</dbReference>
<keyword evidence="3" id="KW-1185">Reference proteome</keyword>
<dbReference type="RefSeq" id="WP_009781211.1">
    <property type="nucleotide sequence ID" value="NZ_CH672395.1"/>
</dbReference>
<proteinExistence type="predicted"/>